<protein>
    <submittedName>
        <fullName evidence="2">Uncharacterized protein</fullName>
    </submittedName>
</protein>
<feature type="transmembrane region" description="Helical" evidence="1">
    <location>
        <begin position="59"/>
        <end position="78"/>
    </location>
</feature>
<proteinExistence type="predicted"/>
<sequence>MPTAESPESTEPMGCCLCLFRRRRQSRYAMPAKLRPPTGTPTPTPIAVALLLLPLDDGVGLAVALVVCAAGLVELVLVEEMVDVRLSWLSGICARTEAIGFIANNEDGVPQHAKEPTPEVPLSQQLDRVSIISTILDISGLAIDSLLLLRHRKIESPPTSLV</sequence>
<dbReference type="Proteomes" id="UP000566819">
    <property type="component" value="Unassembled WGS sequence"/>
</dbReference>
<comment type="caution">
    <text evidence="2">The sequence shown here is derived from an EMBL/GenBank/DDBJ whole genome shotgun (WGS) entry which is preliminary data.</text>
</comment>
<dbReference type="EMBL" id="JAAMPI010000054">
    <property type="protein sequence ID" value="KAF4636688.1"/>
    <property type="molecule type" value="Genomic_DNA"/>
</dbReference>
<keyword evidence="3" id="KW-1185">Reference proteome</keyword>
<name>A0A8H4W714_9HELO</name>
<keyword evidence="1" id="KW-0812">Transmembrane</keyword>
<keyword evidence="1" id="KW-0472">Membrane</keyword>
<reference evidence="2 3" key="1">
    <citation type="submission" date="2020-03" db="EMBL/GenBank/DDBJ databases">
        <title>Draft Genome Sequence of Cudoniella acicularis.</title>
        <authorList>
            <person name="Buettner E."/>
            <person name="Kellner H."/>
        </authorList>
    </citation>
    <scope>NUCLEOTIDE SEQUENCE [LARGE SCALE GENOMIC DNA]</scope>
    <source>
        <strain evidence="2 3">DSM 108380</strain>
    </source>
</reference>
<organism evidence="2 3">
    <name type="scientific">Cudoniella acicularis</name>
    <dbReference type="NCBI Taxonomy" id="354080"/>
    <lineage>
        <taxon>Eukaryota</taxon>
        <taxon>Fungi</taxon>
        <taxon>Dikarya</taxon>
        <taxon>Ascomycota</taxon>
        <taxon>Pezizomycotina</taxon>
        <taxon>Leotiomycetes</taxon>
        <taxon>Helotiales</taxon>
        <taxon>Tricladiaceae</taxon>
        <taxon>Cudoniella</taxon>
    </lineage>
</organism>
<keyword evidence="1" id="KW-1133">Transmembrane helix</keyword>
<gene>
    <name evidence="2" type="ORF">G7Y89_g1397</name>
</gene>
<dbReference type="AlphaFoldDB" id="A0A8H4W714"/>
<accession>A0A8H4W714</accession>
<evidence type="ECO:0000313" key="3">
    <source>
        <dbReference type="Proteomes" id="UP000566819"/>
    </source>
</evidence>
<evidence type="ECO:0000256" key="1">
    <source>
        <dbReference type="SAM" id="Phobius"/>
    </source>
</evidence>
<evidence type="ECO:0000313" key="2">
    <source>
        <dbReference type="EMBL" id="KAF4636688.1"/>
    </source>
</evidence>